<proteinExistence type="evidence at transcript level"/>
<name>Q8CHK0_MOUSE</name>
<dbReference type="MGI" id="MGI:2668347">
    <property type="gene designation" value="C8a"/>
</dbReference>
<feature type="chain" id="PRO_5004304474" evidence="1">
    <location>
        <begin position="21"/>
        <end position="59"/>
    </location>
</feature>
<accession>Q8CHK0</accession>
<feature type="signal peptide" evidence="1">
    <location>
        <begin position="1"/>
        <end position="20"/>
    </location>
</feature>
<evidence type="ECO:0000256" key="1">
    <source>
        <dbReference type="SAM" id="SignalP"/>
    </source>
</evidence>
<dbReference type="EMBL" id="AB077297">
    <property type="protein sequence ID" value="BAC41362.1"/>
    <property type="molecule type" value="mRNA"/>
</dbReference>
<evidence type="ECO:0000313" key="2">
    <source>
        <dbReference type="EMBL" id="BAC41362.1"/>
    </source>
</evidence>
<keyword evidence="1" id="KW-0732">Signal</keyword>
<dbReference type="AGR" id="MGI:2668347"/>
<organism evidence="2">
    <name type="scientific">Mus musculus</name>
    <name type="common">Mouse</name>
    <dbReference type="NCBI Taxonomy" id="10090"/>
    <lineage>
        <taxon>Eukaryota</taxon>
        <taxon>Metazoa</taxon>
        <taxon>Chordata</taxon>
        <taxon>Craniata</taxon>
        <taxon>Vertebrata</taxon>
        <taxon>Euteleostomi</taxon>
        <taxon>Mammalia</taxon>
        <taxon>Eutheria</taxon>
        <taxon>Euarchontoglires</taxon>
        <taxon>Glires</taxon>
        <taxon>Rodentia</taxon>
        <taxon>Myomorpha</taxon>
        <taxon>Muroidea</taxon>
        <taxon>Muridae</taxon>
        <taxon>Murinae</taxon>
        <taxon>Mus</taxon>
        <taxon>Mus</taxon>
    </lineage>
</organism>
<evidence type="ECO:0000313" key="3">
    <source>
        <dbReference type="MGI" id="MGI:2668347"/>
    </source>
</evidence>
<gene>
    <name evidence="3" type="primary">C8a</name>
</gene>
<protein>
    <submittedName>
        <fullName evidence="2">Complement component 8 alpha subunit</fullName>
    </submittedName>
</protein>
<sequence length="59" mass="6150">MFVVAFFGLSLVAWHPGVTAQEKVNHTDTGASCSQASLEEPSAVVISGMRPAVTAPHLV</sequence>
<reference evidence="2" key="1">
    <citation type="submission" date="2002-01" db="EMBL/GenBank/DDBJ databases">
        <title>Two mouse strains with complementary mutations on the 8th complement.</title>
        <authorList>
            <person name="Tanaka S."/>
            <person name="Kikkawa Y."/>
            <person name="Hosonuma M.I."/>
            <person name="Koike S."/>
            <person name="Yonekawa H."/>
        </authorList>
    </citation>
    <scope>NUCLEOTIDE SEQUENCE</scope>
    <source>
        <strain evidence="2">MSM/Ms</strain>
        <tissue evidence="2">Liver</tissue>
    </source>
</reference>
<dbReference type="AlphaFoldDB" id="Q8CHK0"/>